<organism evidence="7 8">
    <name type="scientific">Nitrosomonas supralitoralis</name>
    <dbReference type="NCBI Taxonomy" id="2116706"/>
    <lineage>
        <taxon>Bacteria</taxon>
        <taxon>Pseudomonadati</taxon>
        <taxon>Pseudomonadota</taxon>
        <taxon>Betaproteobacteria</taxon>
        <taxon>Nitrosomonadales</taxon>
        <taxon>Nitrosomonadaceae</taxon>
        <taxon>Nitrosomonas</taxon>
    </lineage>
</organism>
<keyword evidence="2 5" id="KW-0812">Transmembrane</keyword>
<evidence type="ECO:0000313" key="7">
    <source>
        <dbReference type="EMBL" id="PSJ16527.1"/>
    </source>
</evidence>
<name>A0A2P7NST7_9PROT</name>
<evidence type="ECO:0000256" key="2">
    <source>
        <dbReference type="ARBA" id="ARBA00022692"/>
    </source>
</evidence>
<comment type="subcellular location">
    <subcellularLocation>
        <location evidence="1">Membrane</location>
        <topology evidence="1">Single-pass membrane protein</topology>
    </subcellularLocation>
</comment>
<dbReference type="Proteomes" id="UP000241912">
    <property type="component" value="Unassembled WGS sequence"/>
</dbReference>
<dbReference type="AlphaFoldDB" id="A0A2P7NST7"/>
<dbReference type="GO" id="GO:0097347">
    <property type="term" value="C:TAM protein secretion complex"/>
    <property type="evidence" value="ECO:0007669"/>
    <property type="project" value="TreeGrafter"/>
</dbReference>
<sequence>MTNPPVDSQVSENRQKRFRWLACLLFVVLISISLMGFWLMNSQSGLQWAFSVIHRLSSGAIHFVGVRGTLHDMRIENAHFANNEFELVMQNIRIAWNPSDLFYKKLTVEELSTETLKIHQLTSGDDTTTSALPETLDLPFALSVRALIINSVHLTTADNGNVESIITNLSLTLESDGQTHQLRSLNFHTPWATFNALAEINGNSPFDLSAQIEASGADPWGDAQMSITGNLEQMMIQISAAQPAITRDLQIHLRPYAVNPVALLDATIEQLNPASFLSDAPNASLSLFAHLTQNDSGQLEGNIRVENHAAATIDNNGLPVSTISTHALITAELLKLQDIRAQIGIEGYLHGNLAWHWVEQSASADLTVEQLNPRHIDSRLQAAQVSGKIHLSGNAETQSAHILLKDKSIKLTAAIARTGENVALEQFNLQRNKSQLTGQGKFALGHEQLFELSGKLANFNLADFVQTTDSNLNATLQLSGQLSPQISGILKYTIHNSRLAKSSISGSGEVAFNGLDKFNGKAELKAGSNHLLVRGSIGDAKNAFHLTINASDLTQLGFGLAGDVHASMSIGGSFEAPDLDLKFSSKHLHLAENQSISGVTADVRLHNDAISLKVLIDHYNAHEKAVIKHLAIDTQGKISNHSLSIRALINEDITVRLAATGGADPKMSRKSLRWNGQLTEFSTAGKMPIHLMAPAALSGSAEMISLDQAKFSISGGFVNIDQLHWTPKIWKTQGDFSGIALLPGSQQVFNQLQLKLGGHWNFDSTAQLVGSLKIFREQGDWYLPGEVPQPLGLEKLQLKATAEHGELIGKFELFSQSVGSVSADLLLPLQPSNMNGPVSRESALHGKVNMDISTLKWLSAMLGESIHVDGKIQVEADIQGTLEQPNFSGMVSGREMNVALLDQGINLQQGTLAARFQQTDLKIDRLQFITPHESPPDKRLFKKFESEGRSGSLTINGNIGLIGKESQIDFTINQLPLGHKNEYWVIASGSGVTRFQNNRLSVKGELWADAGLLLQPPEGRPELSEDIVFVNATNQPSQNLSISLDMNLNLGEKFHIRASGLEGRLTGQLQVQNDRNNKLKLNGAIAAQDTSFKAYGQNLSVKRGIVSFQGPLDDPELNILAVRENLAVVAGVEIMGSVRHPRVKLISTPDVPDTEKLSWIVLGRKPDASGLDTSVLLAAAGSILGGQSGSGITEQISAALGVDEISFRQAGIGSSLTGQIGVVGKRISSRAYLSYERGLTATTMGITKLTYNLTPKVTIVTQAGEDSAVDLFYTIQFD</sequence>
<evidence type="ECO:0000259" key="6">
    <source>
        <dbReference type="Pfam" id="PF04357"/>
    </source>
</evidence>
<comment type="caution">
    <text evidence="7">The sequence shown here is derived from an EMBL/GenBank/DDBJ whole genome shotgun (WGS) entry which is preliminary data.</text>
</comment>
<dbReference type="GO" id="GO:0009306">
    <property type="term" value="P:protein secretion"/>
    <property type="evidence" value="ECO:0007669"/>
    <property type="project" value="InterPro"/>
</dbReference>
<evidence type="ECO:0000256" key="5">
    <source>
        <dbReference type="SAM" id="Phobius"/>
    </source>
</evidence>
<evidence type="ECO:0000256" key="4">
    <source>
        <dbReference type="ARBA" id="ARBA00023136"/>
    </source>
</evidence>
<feature type="domain" description="Translocation and assembly module TamB C-terminal" evidence="6">
    <location>
        <begin position="948"/>
        <end position="1277"/>
    </location>
</feature>
<evidence type="ECO:0000256" key="1">
    <source>
        <dbReference type="ARBA" id="ARBA00004167"/>
    </source>
</evidence>
<gene>
    <name evidence="7" type="ORF">C7H79_12950</name>
</gene>
<keyword evidence="8" id="KW-1185">Reference proteome</keyword>
<dbReference type="EMBL" id="PXXU01000046">
    <property type="protein sequence ID" value="PSJ16527.1"/>
    <property type="molecule type" value="Genomic_DNA"/>
</dbReference>
<proteinExistence type="predicted"/>
<keyword evidence="4 5" id="KW-0472">Membrane</keyword>
<keyword evidence="3 5" id="KW-1133">Transmembrane helix</keyword>
<dbReference type="GO" id="GO:0005886">
    <property type="term" value="C:plasma membrane"/>
    <property type="evidence" value="ECO:0007669"/>
    <property type="project" value="InterPro"/>
</dbReference>
<evidence type="ECO:0000313" key="8">
    <source>
        <dbReference type="Proteomes" id="UP000241912"/>
    </source>
</evidence>
<dbReference type="OrthoDB" id="5288149at2"/>
<dbReference type="RefSeq" id="WP_106707678.1">
    <property type="nucleotide sequence ID" value="NZ_PXXU01000046.1"/>
</dbReference>
<dbReference type="PANTHER" id="PTHR36985">
    <property type="entry name" value="TRANSLOCATION AND ASSEMBLY MODULE SUBUNIT TAMB"/>
    <property type="match status" value="1"/>
</dbReference>
<accession>A0A2P7NST7</accession>
<reference evidence="7 8" key="1">
    <citation type="submission" date="2018-03" db="EMBL/GenBank/DDBJ databases">
        <title>Draft genome of Nitrosomonas supralitoralis APG5.</title>
        <authorList>
            <person name="Urakawa H."/>
            <person name="Lopez J.V."/>
        </authorList>
    </citation>
    <scope>NUCLEOTIDE SEQUENCE [LARGE SCALE GENOMIC DNA]</scope>
    <source>
        <strain evidence="7 8">APG5</strain>
    </source>
</reference>
<dbReference type="PANTHER" id="PTHR36985:SF1">
    <property type="entry name" value="TRANSLOCATION AND ASSEMBLY MODULE SUBUNIT TAMB"/>
    <property type="match status" value="1"/>
</dbReference>
<protein>
    <recommendedName>
        <fullName evidence="6">Translocation and assembly module TamB C-terminal domain-containing protein</fullName>
    </recommendedName>
</protein>
<dbReference type="InterPro" id="IPR007452">
    <property type="entry name" value="TamB_C"/>
</dbReference>
<feature type="transmembrane region" description="Helical" evidence="5">
    <location>
        <begin position="20"/>
        <end position="40"/>
    </location>
</feature>
<evidence type="ECO:0000256" key="3">
    <source>
        <dbReference type="ARBA" id="ARBA00022989"/>
    </source>
</evidence>
<dbReference type="Pfam" id="PF04357">
    <property type="entry name" value="TamB"/>
    <property type="match status" value="1"/>
</dbReference>